<evidence type="ECO:0000259" key="2">
    <source>
        <dbReference type="PROSITE" id="PS51832"/>
    </source>
</evidence>
<proteinExistence type="predicted"/>
<dbReference type="InterPro" id="IPR037522">
    <property type="entry name" value="HD_GYP_dom"/>
</dbReference>
<dbReference type="SMART" id="SM00471">
    <property type="entry name" value="HDc"/>
    <property type="match status" value="1"/>
</dbReference>
<protein>
    <submittedName>
        <fullName evidence="3">HD-GYP domain-containing protein</fullName>
    </submittedName>
</protein>
<dbReference type="Gene3D" id="1.10.3210.10">
    <property type="entry name" value="Hypothetical protein af1432"/>
    <property type="match status" value="1"/>
</dbReference>
<dbReference type="Proteomes" id="UP001300012">
    <property type="component" value="Unassembled WGS sequence"/>
</dbReference>
<dbReference type="PROSITE" id="PS51831">
    <property type="entry name" value="HD"/>
    <property type="match status" value="1"/>
</dbReference>
<dbReference type="EMBL" id="JANQBD010000021">
    <property type="protein sequence ID" value="MCR8634606.1"/>
    <property type="molecule type" value="Genomic_DNA"/>
</dbReference>
<dbReference type="Pfam" id="PF13487">
    <property type="entry name" value="HD_5"/>
    <property type="match status" value="1"/>
</dbReference>
<accession>A0ABT1YN69</accession>
<name>A0ABT1YN69_9BACL</name>
<evidence type="ECO:0000313" key="3">
    <source>
        <dbReference type="EMBL" id="MCR8634606.1"/>
    </source>
</evidence>
<comment type="caution">
    <text evidence="3">The sequence shown here is derived from an EMBL/GenBank/DDBJ whole genome shotgun (WGS) entry which is preliminary data.</text>
</comment>
<dbReference type="PANTHER" id="PTHR43155">
    <property type="entry name" value="CYCLIC DI-GMP PHOSPHODIESTERASE PA4108-RELATED"/>
    <property type="match status" value="1"/>
</dbReference>
<feature type="domain" description="HD" evidence="1">
    <location>
        <begin position="137"/>
        <end position="259"/>
    </location>
</feature>
<evidence type="ECO:0000313" key="4">
    <source>
        <dbReference type="Proteomes" id="UP001300012"/>
    </source>
</evidence>
<keyword evidence="4" id="KW-1185">Reference proteome</keyword>
<gene>
    <name evidence="3" type="ORF">NV381_25750</name>
</gene>
<organism evidence="3 4">
    <name type="scientific">Paenibacillus radicis</name>
    <name type="common">ex Xue et al. 2023</name>
    <dbReference type="NCBI Taxonomy" id="2972489"/>
    <lineage>
        <taxon>Bacteria</taxon>
        <taxon>Bacillati</taxon>
        <taxon>Bacillota</taxon>
        <taxon>Bacilli</taxon>
        <taxon>Bacillales</taxon>
        <taxon>Paenibacillaceae</taxon>
        <taxon>Paenibacillus</taxon>
    </lineage>
</organism>
<reference evidence="3 4" key="1">
    <citation type="submission" date="2022-08" db="EMBL/GenBank/DDBJ databases">
        <title>Paenibacillus endoradicis sp. nov., Paenibacillus radicibacter sp. nov and Paenibacillus pararadicis sp. nov., three cold-adapted plant growth-promoting bacteria isolated from root of Larix gmelinii in Great Khingan.</title>
        <authorList>
            <person name="Xue H."/>
        </authorList>
    </citation>
    <scope>NUCLEOTIDE SEQUENCE [LARGE SCALE GENOMIC DNA]</scope>
    <source>
        <strain evidence="3 4">N5-1-1-5</strain>
    </source>
</reference>
<dbReference type="CDD" id="cd00077">
    <property type="entry name" value="HDc"/>
    <property type="match status" value="1"/>
</dbReference>
<dbReference type="SUPFAM" id="SSF109604">
    <property type="entry name" value="HD-domain/PDEase-like"/>
    <property type="match status" value="1"/>
</dbReference>
<dbReference type="InterPro" id="IPR006675">
    <property type="entry name" value="HDIG_dom"/>
</dbReference>
<evidence type="ECO:0000259" key="1">
    <source>
        <dbReference type="PROSITE" id="PS51831"/>
    </source>
</evidence>
<sequence length="352" mass="39862">MKVSVTDLHVGDRTGSDVFNWNGLLVVSAHTVLNGEDIDKLHRHNIDYVDIMLRFDGGLPEQSNVITTSIDELRIDPIATFENAVDTVKLLFYEVEQHGQIKEALIDSAFTPLTDHFKQENDVVSLLLTMNSKDDYTYQHCVQVGMLSYYIAKWMGYSEQEALIVGKAGYVHDIGKSNISLDILNKPGRLTHEEFEEVKKHAKYGYNLIKTSKMEEAIALAALQHHERLDGSGYPSNLKGDDIHPYAKIVAVADIYSAMVSSRVYQKKQSLLQVLIELHRLSFGQLDPQVAQVFIRNMIPNFIGKRVLLSSGEIGQVIMTHPSDFFKPLVQVDDRFINLTEQPELEIQEIYV</sequence>
<dbReference type="PANTHER" id="PTHR43155:SF2">
    <property type="entry name" value="CYCLIC DI-GMP PHOSPHODIESTERASE PA4108"/>
    <property type="match status" value="1"/>
</dbReference>
<dbReference type="InterPro" id="IPR006674">
    <property type="entry name" value="HD_domain"/>
</dbReference>
<feature type="domain" description="HD-GYP" evidence="2">
    <location>
        <begin position="115"/>
        <end position="310"/>
    </location>
</feature>
<dbReference type="PROSITE" id="PS51832">
    <property type="entry name" value="HD_GYP"/>
    <property type="match status" value="1"/>
</dbReference>
<dbReference type="InterPro" id="IPR003607">
    <property type="entry name" value="HD/PDEase_dom"/>
</dbReference>
<dbReference type="NCBIfam" id="TIGR00277">
    <property type="entry name" value="HDIG"/>
    <property type="match status" value="1"/>
</dbReference>